<evidence type="ECO:0000313" key="2">
    <source>
        <dbReference type="EMBL" id="AMJ75552.1"/>
    </source>
</evidence>
<dbReference type="Pfam" id="PF00550">
    <property type="entry name" value="PP-binding"/>
    <property type="match status" value="1"/>
</dbReference>
<dbReference type="RefSeq" id="WP_057789651.1">
    <property type="nucleotide sequence ID" value="NZ_CAXIBE010000004.1"/>
</dbReference>
<reference evidence="2 4" key="1">
    <citation type="submission" date="2015-12" db="EMBL/GenBank/DDBJ databases">
        <title>Intraspecies pangenome expansion in the marine bacterium Alteromonas.</title>
        <authorList>
            <person name="Lopez-Perez M."/>
            <person name="Rodriguez-Valera F."/>
        </authorList>
    </citation>
    <scope>NUCLEOTIDE SEQUENCE [LARGE SCALE GENOMIC DNA]</scope>
    <source>
        <strain evidence="2 4">LMG 21861</strain>
    </source>
</reference>
<dbReference type="AlphaFoldDB" id="A0AAW7Z395"/>
<organism evidence="3 5">
    <name type="scientific">Alteromonas stellipolaris</name>
    <dbReference type="NCBI Taxonomy" id="233316"/>
    <lineage>
        <taxon>Bacteria</taxon>
        <taxon>Pseudomonadati</taxon>
        <taxon>Pseudomonadota</taxon>
        <taxon>Gammaproteobacteria</taxon>
        <taxon>Alteromonadales</taxon>
        <taxon>Alteromonadaceae</taxon>
        <taxon>Alteromonas/Salinimonas group</taxon>
        <taxon>Alteromonas</taxon>
    </lineage>
</organism>
<dbReference type="KEGG" id="asq:AVL57_17235"/>
<feature type="domain" description="Carrier" evidence="1">
    <location>
        <begin position="1"/>
        <end position="82"/>
    </location>
</feature>
<sequence>MNKTTIIDAIKLILEKELNNQKLHHFTPSARLNEDLYLDSVQIMQLLVHIELTLGIDIPDAALNNDDVATVSSLADFLLTQSNTDTSKSSDATDDLSQAQEEFEDIKVHCFVSCLCESIKVNPNVDHRPFYFGVWDAEVLVNQDHHLAYHSDDINHDDFREWYKKLYGVTVTSWYCETLSKQENLHTLQTLLAQKSESENIMVMLDMYLLPERENKFNQNPFPHYVMLEETNDPETWFMHDPDFRWEGTQSKTQVIAAIESKAVAGGYIFDSRDITPTSNSVIAEYFLASFNDKNNPMTDKVREIVDAHIDTNNSSTDITQLGEALKQLPVLAIRKYAYEHGFAFFWRDIGFPEAEFEHWCDVIEALVSNYKNIQFRAMKLATEQLSLANKNVLITEIYSLIDQQDEREFRIKQHLFNVFSQWSALHKLDLHGSQTITEEATA</sequence>
<reference evidence="3" key="2">
    <citation type="submission" date="2023-07" db="EMBL/GenBank/DDBJ databases">
        <title>Genome content predicts the carbon catabolic preferences of heterotrophic bacteria.</title>
        <authorList>
            <person name="Gralka M."/>
        </authorList>
    </citation>
    <scope>NUCLEOTIDE SEQUENCE</scope>
    <source>
        <strain evidence="3">F2M12</strain>
    </source>
</reference>
<dbReference type="InterPro" id="IPR036736">
    <property type="entry name" value="ACP-like_sf"/>
</dbReference>
<dbReference type="InterPro" id="IPR009081">
    <property type="entry name" value="PP-bd_ACP"/>
</dbReference>
<dbReference type="EMBL" id="JAUOQI010000013">
    <property type="protein sequence ID" value="MDO6578931.1"/>
    <property type="molecule type" value="Genomic_DNA"/>
</dbReference>
<dbReference type="PROSITE" id="PS50075">
    <property type="entry name" value="CARRIER"/>
    <property type="match status" value="1"/>
</dbReference>
<dbReference type="Pfam" id="PF19468">
    <property type="entry name" value="DUF6005"/>
    <property type="match status" value="1"/>
</dbReference>
<evidence type="ECO:0000259" key="1">
    <source>
        <dbReference type="PROSITE" id="PS50075"/>
    </source>
</evidence>
<keyword evidence="4" id="KW-1185">Reference proteome</keyword>
<dbReference type="EMBL" id="CP013926">
    <property type="protein sequence ID" value="AMJ75552.1"/>
    <property type="molecule type" value="Genomic_DNA"/>
</dbReference>
<protein>
    <submittedName>
        <fullName evidence="3">DUF6005 family protein</fullName>
    </submittedName>
    <submittedName>
        <fullName evidence="2">Phosphopantetheine-binding protein</fullName>
    </submittedName>
</protein>
<proteinExistence type="predicted"/>
<dbReference type="Gene3D" id="1.10.1200.10">
    <property type="entry name" value="ACP-like"/>
    <property type="match status" value="1"/>
</dbReference>
<evidence type="ECO:0000313" key="3">
    <source>
        <dbReference type="EMBL" id="MDO6578931.1"/>
    </source>
</evidence>
<evidence type="ECO:0000313" key="4">
    <source>
        <dbReference type="Proteomes" id="UP000056750"/>
    </source>
</evidence>
<gene>
    <name evidence="2" type="ORF">AVL57_17235</name>
    <name evidence="3" type="ORF">Q4527_16105</name>
</gene>
<accession>A0AAW7Z395</accession>
<dbReference type="SUPFAM" id="SSF47336">
    <property type="entry name" value="ACP-like"/>
    <property type="match status" value="1"/>
</dbReference>
<dbReference type="Proteomes" id="UP000056750">
    <property type="component" value="Chromosome"/>
</dbReference>
<evidence type="ECO:0000313" key="5">
    <source>
        <dbReference type="Proteomes" id="UP001170717"/>
    </source>
</evidence>
<name>A0AAW7Z395_9ALTE</name>
<dbReference type="InterPro" id="IPR046047">
    <property type="entry name" value="DUF6005"/>
</dbReference>
<dbReference type="Proteomes" id="UP001170717">
    <property type="component" value="Unassembled WGS sequence"/>
</dbReference>